<comment type="similarity">
    <text evidence="1 4 5">Belongs to the tRNA pseudouridine synthase TruA family.</text>
</comment>
<organism evidence="8 9">
    <name type="scientific">Subtercola frigoramans</name>
    <dbReference type="NCBI Taxonomy" id="120298"/>
    <lineage>
        <taxon>Bacteria</taxon>
        <taxon>Bacillati</taxon>
        <taxon>Actinomycetota</taxon>
        <taxon>Actinomycetes</taxon>
        <taxon>Micrococcales</taxon>
        <taxon>Microbacteriaceae</taxon>
        <taxon>Subtercola</taxon>
    </lineage>
</organism>
<dbReference type="GO" id="GO:0160147">
    <property type="term" value="F:tRNA pseudouridine(38-40) synthase activity"/>
    <property type="evidence" value="ECO:0007669"/>
    <property type="project" value="UniProtKB-EC"/>
</dbReference>
<feature type="region of interest" description="Disordered" evidence="6">
    <location>
        <begin position="301"/>
        <end position="324"/>
    </location>
</feature>
<dbReference type="PANTHER" id="PTHR11142:SF0">
    <property type="entry name" value="TRNA PSEUDOURIDINE SYNTHASE-LIKE 1"/>
    <property type="match status" value="1"/>
</dbReference>
<proteinExistence type="inferred from homology"/>
<dbReference type="HAMAP" id="MF_00171">
    <property type="entry name" value="TruA"/>
    <property type="match status" value="1"/>
</dbReference>
<evidence type="ECO:0000256" key="6">
    <source>
        <dbReference type="SAM" id="MobiDB-lite"/>
    </source>
</evidence>
<comment type="subunit">
    <text evidence="4">Homodimer.</text>
</comment>
<name>A0ABS2L2R8_9MICO</name>
<dbReference type="PANTHER" id="PTHR11142">
    <property type="entry name" value="PSEUDOURIDYLATE SYNTHASE"/>
    <property type="match status" value="1"/>
</dbReference>
<evidence type="ECO:0000259" key="7">
    <source>
        <dbReference type="Pfam" id="PF01416"/>
    </source>
</evidence>
<dbReference type="CDD" id="cd02570">
    <property type="entry name" value="PseudoU_synth_EcTruA"/>
    <property type="match status" value="1"/>
</dbReference>
<dbReference type="Pfam" id="PF01416">
    <property type="entry name" value="PseudoU_synth_1"/>
    <property type="match status" value="1"/>
</dbReference>
<comment type="function">
    <text evidence="4">Formation of pseudouridine at positions 38, 39 and 40 in the anticodon stem and loop of transfer RNAs.</text>
</comment>
<keyword evidence="3 4" id="KW-0413">Isomerase</keyword>
<dbReference type="InterPro" id="IPR020097">
    <property type="entry name" value="PsdUridine_synth_TruA_a/b_dom"/>
</dbReference>
<dbReference type="EMBL" id="JAFBBU010000001">
    <property type="protein sequence ID" value="MBM7471377.1"/>
    <property type="molecule type" value="Genomic_DNA"/>
</dbReference>
<feature type="binding site" evidence="4">
    <location>
        <position position="132"/>
    </location>
    <ligand>
        <name>substrate</name>
    </ligand>
</feature>
<comment type="caution">
    <text evidence="8">The sequence shown here is derived from an EMBL/GenBank/DDBJ whole genome shotgun (WGS) entry which is preliminary data.</text>
</comment>
<evidence type="ECO:0000256" key="4">
    <source>
        <dbReference type="HAMAP-Rule" id="MF_00171"/>
    </source>
</evidence>
<keyword evidence="2 4" id="KW-0819">tRNA processing</keyword>
<evidence type="ECO:0000256" key="3">
    <source>
        <dbReference type="ARBA" id="ARBA00023235"/>
    </source>
</evidence>
<feature type="active site" description="Nucleophile" evidence="4">
    <location>
        <position position="56"/>
    </location>
</feature>
<gene>
    <name evidence="4" type="primary">truA</name>
    <name evidence="8" type="ORF">JOE66_001011</name>
</gene>
<protein>
    <recommendedName>
        <fullName evidence="4">tRNA pseudouridine synthase A</fullName>
        <ecNumber evidence="4">5.4.99.12</ecNumber>
    </recommendedName>
    <alternativeName>
        <fullName evidence="4">tRNA pseudouridine(38-40) synthase</fullName>
    </alternativeName>
    <alternativeName>
        <fullName evidence="4">tRNA pseudouridylate synthase I</fullName>
    </alternativeName>
    <alternativeName>
        <fullName evidence="4">tRNA-uridine isomerase I</fullName>
    </alternativeName>
</protein>
<dbReference type="Proteomes" id="UP000776164">
    <property type="component" value="Unassembled WGS sequence"/>
</dbReference>
<evidence type="ECO:0000256" key="5">
    <source>
        <dbReference type="RuleBase" id="RU003792"/>
    </source>
</evidence>
<sequence length="324" mass="35363">MVVRVRLDLAYDGTDFAGWARQPGLRTIQGEVEKALAGLYSKLGPISSLVVAGRTDAGVHARGQVAHLDLSDEQASKIEVSRIALSVNGMLSTMPSTLPSSTPGGNQDIVVRRTTVSDEGFDARFSALWRRYEYRIADTLPARSPLTRRTTAWTTKPLDVDRMNDAATQMLGLHDWAAFCRPRPFATTIRTLQEFMWVRTGDDTVVASLEADAFCHSMVRALVGATVAVGEGRLSVDDVVRLREALERTSAFKVMPARGLTLTEVGYPDAAGLAVRASETRARRTREALIAERAAQAAQAQRAAQGERSHRNDLGELAKLREMG</sequence>
<dbReference type="Gene3D" id="3.30.70.580">
    <property type="entry name" value="Pseudouridine synthase I, catalytic domain, N-terminal subdomain"/>
    <property type="match status" value="1"/>
</dbReference>
<dbReference type="InterPro" id="IPR020095">
    <property type="entry name" value="PsdUridine_synth_TruA_C"/>
</dbReference>
<accession>A0ABS2L2R8</accession>
<dbReference type="InterPro" id="IPR020094">
    <property type="entry name" value="TruA/RsuA/RluB/E/F_N"/>
</dbReference>
<evidence type="ECO:0000256" key="2">
    <source>
        <dbReference type="ARBA" id="ARBA00022694"/>
    </source>
</evidence>
<dbReference type="InterPro" id="IPR001406">
    <property type="entry name" value="PsdUridine_synth_TruA"/>
</dbReference>
<evidence type="ECO:0000313" key="8">
    <source>
        <dbReference type="EMBL" id="MBM7471377.1"/>
    </source>
</evidence>
<feature type="compositionally biased region" description="Basic and acidic residues" evidence="6">
    <location>
        <begin position="305"/>
        <end position="324"/>
    </location>
</feature>
<dbReference type="InterPro" id="IPR020103">
    <property type="entry name" value="PsdUridine_synth_cat_dom_sf"/>
</dbReference>
<evidence type="ECO:0000256" key="1">
    <source>
        <dbReference type="ARBA" id="ARBA00009375"/>
    </source>
</evidence>
<dbReference type="RefSeq" id="WP_205107319.1">
    <property type="nucleotide sequence ID" value="NZ_BAAAHT010000013.1"/>
</dbReference>
<keyword evidence="9" id="KW-1185">Reference proteome</keyword>
<dbReference type="Gene3D" id="3.30.70.660">
    <property type="entry name" value="Pseudouridine synthase I, catalytic domain, C-terminal subdomain"/>
    <property type="match status" value="1"/>
</dbReference>
<feature type="domain" description="Pseudouridine synthase I TruA alpha/beta" evidence="7">
    <location>
        <begin position="166"/>
        <end position="268"/>
    </location>
</feature>
<reference evidence="8 9" key="1">
    <citation type="submission" date="2021-01" db="EMBL/GenBank/DDBJ databases">
        <title>Sequencing the genomes of 1000 actinobacteria strains.</title>
        <authorList>
            <person name="Klenk H.-P."/>
        </authorList>
    </citation>
    <scope>NUCLEOTIDE SEQUENCE [LARGE SCALE GENOMIC DNA]</scope>
    <source>
        <strain evidence="8 9">DSM 13057</strain>
    </source>
</reference>
<comment type="catalytic activity">
    <reaction evidence="4 5">
        <text>uridine(38/39/40) in tRNA = pseudouridine(38/39/40) in tRNA</text>
        <dbReference type="Rhea" id="RHEA:22376"/>
        <dbReference type="Rhea" id="RHEA-COMP:10085"/>
        <dbReference type="Rhea" id="RHEA-COMP:10087"/>
        <dbReference type="ChEBI" id="CHEBI:65314"/>
        <dbReference type="ChEBI" id="CHEBI:65315"/>
        <dbReference type="EC" id="5.4.99.12"/>
    </reaction>
</comment>
<dbReference type="NCBIfam" id="TIGR00071">
    <property type="entry name" value="hisT_truA"/>
    <property type="match status" value="1"/>
</dbReference>
<comment type="caution">
    <text evidence="4">Lacks conserved residue(s) required for the propagation of feature annotation.</text>
</comment>
<dbReference type="EC" id="5.4.99.12" evidence="4"/>
<evidence type="ECO:0000313" key="9">
    <source>
        <dbReference type="Proteomes" id="UP000776164"/>
    </source>
</evidence>
<dbReference type="SUPFAM" id="SSF55120">
    <property type="entry name" value="Pseudouridine synthase"/>
    <property type="match status" value="1"/>
</dbReference>